<sequence>MSSRDNVSSQSYADESTPSANVRSDSSLTHDASMRSVASSLAQIASERITTINHDHPIATDREKAEMLSAFMKTLIRTSGWGESMLLAVSVGIEAVEGGGGVAVHEG</sequence>
<dbReference type="Proteomes" id="UP000094819">
    <property type="component" value="Unassembled WGS sequence"/>
</dbReference>
<dbReference type="EMBL" id="AWGH01000005">
    <property type="protein sequence ID" value="ODO03641.1"/>
    <property type="molecule type" value="Genomic_DNA"/>
</dbReference>
<dbReference type="RefSeq" id="XP_019033692.1">
    <property type="nucleotide sequence ID" value="XM_019174640.1"/>
</dbReference>
<comment type="caution">
    <text evidence="2">The sequence shown here is derived from an EMBL/GenBank/DDBJ whole genome shotgun (WGS) entry which is preliminary data.</text>
</comment>
<organism evidence="2 3">
    <name type="scientific">Cryptococcus wingfieldii CBS 7118</name>
    <dbReference type="NCBI Taxonomy" id="1295528"/>
    <lineage>
        <taxon>Eukaryota</taxon>
        <taxon>Fungi</taxon>
        <taxon>Dikarya</taxon>
        <taxon>Basidiomycota</taxon>
        <taxon>Agaricomycotina</taxon>
        <taxon>Tremellomycetes</taxon>
        <taxon>Tremellales</taxon>
        <taxon>Cryptococcaceae</taxon>
        <taxon>Cryptococcus</taxon>
    </lineage>
</organism>
<feature type="region of interest" description="Disordered" evidence="1">
    <location>
        <begin position="1"/>
        <end position="34"/>
    </location>
</feature>
<gene>
    <name evidence="2" type="ORF">L198_02492</name>
</gene>
<name>A0A1E3JRY2_9TREE</name>
<evidence type="ECO:0000313" key="2">
    <source>
        <dbReference type="EMBL" id="ODO03641.1"/>
    </source>
</evidence>
<dbReference type="GeneID" id="30191705"/>
<evidence type="ECO:0000313" key="3">
    <source>
        <dbReference type="Proteomes" id="UP000094819"/>
    </source>
</evidence>
<keyword evidence="3" id="KW-1185">Reference proteome</keyword>
<accession>A0A1E3JRY2</accession>
<evidence type="ECO:0000256" key="1">
    <source>
        <dbReference type="SAM" id="MobiDB-lite"/>
    </source>
</evidence>
<dbReference type="AlphaFoldDB" id="A0A1E3JRY2"/>
<reference evidence="2 3" key="1">
    <citation type="submission" date="2016-06" db="EMBL/GenBank/DDBJ databases">
        <title>Evolution of pathogenesis and genome organization in the Tremellales.</title>
        <authorList>
            <person name="Cuomo C."/>
            <person name="Litvintseva A."/>
            <person name="Heitman J."/>
            <person name="Chen Y."/>
            <person name="Sun S."/>
            <person name="Springer D."/>
            <person name="Dromer F."/>
            <person name="Young S."/>
            <person name="Zeng Q."/>
            <person name="Chapman S."/>
            <person name="Gujja S."/>
            <person name="Saif S."/>
            <person name="Birren B."/>
        </authorList>
    </citation>
    <scope>NUCLEOTIDE SEQUENCE [LARGE SCALE GENOMIC DNA]</scope>
    <source>
        <strain evidence="2 3">CBS 7118</strain>
    </source>
</reference>
<proteinExistence type="predicted"/>
<protein>
    <submittedName>
        <fullName evidence="2">Uncharacterized protein</fullName>
    </submittedName>
</protein>